<evidence type="ECO:0000256" key="4">
    <source>
        <dbReference type="SAM" id="SignalP"/>
    </source>
</evidence>
<sequence>MIAIAIGAALTLSGSACGGSSSSNPTGKAGAYKDGQTLTLRLSGVPGTLDPTQALGQAQVIDRFAYDPLINIAKDGSIVSGIAEKWTATPAVITFTLRPDVTCSDGHKLVASDVQAYFEHLQDPKTAPPALLGYLADGKFKASSDDAARTFTVTFDKPFSFGLPVMASIGIVCPSGLADLTKLATTTAGTGPFVLKGSIPDVEYRMEARTDYAWGPGGAKTAVAGFPAALTLKVVPESSTAINMGLRGELDMISLGTPDRARLMSNAEFAATDVNVLSQYLFFNQHPGLVFEDSAVRKALSISLDRDKWGKIITGGFYKLSNSTITGVPPFCQDPESQKSIPTGSVDAANKLLDDAGWARGAEGVRGKDGKKLEVKIIALGREKTAWEYAQQEWAKLGVKATIEVKTNSAANDIMFSGSGWDLRLIGVGTNLPSQWTFLLDNPDPKPLAGIKNAGYSKHAAEAIGTPGKEGCQLWDQAAVEVLTAVNIYPLIRETTHWFARKRIEFDYIDEVLLEPSSLRVKG</sequence>
<accession>A0ABY5W871</accession>
<dbReference type="Gene3D" id="3.10.105.10">
    <property type="entry name" value="Dipeptide-binding Protein, Domain 3"/>
    <property type="match status" value="1"/>
</dbReference>
<comment type="similarity">
    <text evidence="1">Belongs to the bacterial solute-binding protein 5 family.</text>
</comment>
<dbReference type="PANTHER" id="PTHR30290:SF9">
    <property type="entry name" value="OLIGOPEPTIDE-BINDING PROTEIN APPA"/>
    <property type="match status" value="1"/>
</dbReference>
<evidence type="ECO:0000259" key="5">
    <source>
        <dbReference type="Pfam" id="PF00496"/>
    </source>
</evidence>
<evidence type="ECO:0000256" key="3">
    <source>
        <dbReference type="ARBA" id="ARBA00022729"/>
    </source>
</evidence>
<dbReference type="PANTHER" id="PTHR30290">
    <property type="entry name" value="PERIPLASMIC BINDING COMPONENT OF ABC TRANSPORTER"/>
    <property type="match status" value="1"/>
</dbReference>
<keyword evidence="7" id="KW-1185">Reference proteome</keyword>
<proteinExistence type="inferred from homology"/>
<dbReference type="PIRSF" id="PIRSF002741">
    <property type="entry name" value="MppA"/>
    <property type="match status" value="1"/>
</dbReference>
<dbReference type="EMBL" id="CP073720">
    <property type="protein sequence ID" value="UWP85560.1"/>
    <property type="molecule type" value="Genomic_DNA"/>
</dbReference>
<name>A0ABY5W871_9ACTN</name>
<evidence type="ECO:0000313" key="7">
    <source>
        <dbReference type="Proteomes" id="UP001059617"/>
    </source>
</evidence>
<reference evidence="6" key="2">
    <citation type="submission" date="2022-09" db="EMBL/GenBank/DDBJ databases">
        <title>Biosynthetic gene clusters of Dactylosporangioum fulvum.</title>
        <authorList>
            <person name="Caradec T."/>
        </authorList>
    </citation>
    <scope>NUCLEOTIDE SEQUENCE</scope>
    <source>
        <strain evidence="6">NRRL B-16292</strain>
    </source>
</reference>
<evidence type="ECO:0000256" key="1">
    <source>
        <dbReference type="ARBA" id="ARBA00005695"/>
    </source>
</evidence>
<dbReference type="InterPro" id="IPR039424">
    <property type="entry name" value="SBP_5"/>
</dbReference>
<organism evidence="6 7">
    <name type="scientific">Dactylosporangium fulvum</name>
    <dbReference type="NCBI Taxonomy" id="53359"/>
    <lineage>
        <taxon>Bacteria</taxon>
        <taxon>Bacillati</taxon>
        <taxon>Actinomycetota</taxon>
        <taxon>Actinomycetes</taxon>
        <taxon>Micromonosporales</taxon>
        <taxon>Micromonosporaceae</taxon>
        <taxon>Dactylosporangium</taxon>
    </lineage>
</organism>
<dbReference type="Proteomes" id="UP001059617">
    <property type="component" value="Chromosome"/>
</dbReference>
<keyword evidence="2" id="KW-0813">Transport</keyword>
<dbReference type="InterPro" id="IPR000914">
    <property type="entry name" value="SBP_5_dom"/>
</dbReference>
<feature type="signal peptide" evidence="4">
    <location>
        <begin position="1"/>
        <end position="18"/>
    </location>
</feature>
<keyword evidence="3 4" id="KW-0732">Signal</keyword>
<protein>
    <submittedName>
        <fullName evidence="6">ABC transporter substrate-binding protein</fullName>
    </submittedName>
</protein>
<dbReference type="Pfam" id="PF00496">
    <property type="entry name" value="SBP_bac_5"/>
    <property type="match status" value="1"/>
</dbReference>
<reference evidence="6" key="1">
    <citation type="submission" date="2021-04" db="EMBL/GenBank/DDBJ databases">
        <authorList>
            <person name="Hartkoorn R.C."/>
            <person name="Beaudoing E."/>
            <person name="Hot D."/>
        </authorList>
    </citation>
    <scope>NUCLEOTIDE SEQUENCE</scope>
    <source>
        <strain evidence="6">NRRL B-16292</strain>
    </source>
</reference>
<dbReference type="CDD" id="cd00995">
    <property type="entry name" value="PBP2_NikA_DppA_OppA_like"/>
    <property type="match status" value="1"/>
</dbReference>
<feature type="chain" id="PRO_5047508978" evidence="4">
    <location>
        <begin position="19"/>
        <end position="523"/>
    </location>
</feature>
<feature type="domain" description="Solute-binding protein family 5" evidence="5">
    <location>
        <begin position="78"/>
        <end position="439"/>
    </location>
</feature>
<evidence type="ECO:0000256" key="2">
    <source>
        <dbReference type="ARBA" id="ARBA00022448"/>
    </source>
</evidence>
<dbReference type="Gene3D" id="3.40.190.10">
    <property type="entry name" value="Periplasmic binding protein-like II"/>
    <property type="match status" value="1"/>
</dbReference>
<evidence type="ECO:0000313" key="6">
    <source>
        <dbReference type="EMBL" id="UWP85560.1"/>
    </source>
</evidence>
<dbReference type="InterPro" id="IPR030678">
    <property type="entry name" value="Peptide/Ni-bd"/>
</dbReference>
<dbReference type="RefSeq" id="WP_259863692.1">
    <property type="nucleotide sequence ID" value="NZ_BAAAST010000012.1"/>
</dbReference>
<gene>
    <name evidence="6" type="ORF">Dfulv_15485</name>
</gene>
<dbReference type="SUPFAM" id="SSF53850">
    <property type="entry name" value="Periplasmic binding protein-like II"/>
    <property type="match status" value="1"/>
</dbReference>